<dbReference type="Pfam" id="PF13191">
    <property type="entry name" value="AAA_16"/>
    <property type="match status" value="1"/>
</dbReference>
<dbReference type="InterPro" id="IPR027417">
    <property type="entry name" value="P-loop_NTPase"/>
</dbReference>
<dbReference type="PANTHER" id="PTHR44688">
    <property type="entry name" value="DNA-BINDING TRANSCRIPTIONAL ACTIVATOR DEVR_DOSR"/>
    <property type="match status" value="1"/>
</dbReference>
<comment type="caution">
    <text evidence="5">The sequence shown here is derived from an EMBL/GenBank/DDBJ whole genome shotgun (WGS) entry which is preliminary data.</text>
</comment>
<evidence type="ECO:0000256" key="2">
    <source>
        <dbReference type="ARBA" id="ARBA00023125"/>
    </source>
</evidence>
<evidence type="ECO:0000313" key="6">
    <source>
        <dbReference type="Proteomes" id="UP000215199"/>
    </source>
</evidence>
<keyword evidence="3" id="KW-0804">Transcription</keyword>
<dbReference type="CDD" id="cd06170">
    <property type="entry name" value="LuxR_C_like"/>
    <property type="match status" value="1"/>
</dbReference>
<dbReference type="InterPro" id="IPR041664">
    <property type="entry name" value="AAA_16"/>
</dbReference>
<dbReference type="SUPFAM" id="SSF52540">
    <property type="entry name" value="P-loop containing nucleoside triphosphate hydrolases"/>
    <property type="match status" value="1"/>
</dbReference>
<accession>A0A229TFJ9</accession>
<dbReference type="PROSITE" id="PS50043">
    <property type="entry name" value="HTH_LUXR_2"/>
    <property type="match status" value="1"/>
</dbReference>
<dbReference type="GO" id="GO:0006355">
    <property type="term" value="P:regulation of DNA-templated transcription"/>
    <property type="evidence" value="ECO:0007669"/>
    <property type="project" value="InterPro"/>
</dbReference>
<evidence type="ECO:0000256" key="3">
    <source>
        <dbReference type="ARBA" id="ARBA00023163"/>
    </source>
</evidence>
<dbReference type="AlphaFoldDB" id="A0A229TFJ9"/>
<feature type="domain" description="HTH luxR-type" evidence="4">
    <location>
        <begin position="790"/>
        <end position="855"/>
    </location>
</feature>
<dbReference type="InterPro" id="IPR036388">
    <property type="entry name" value="WH-like_DNA-bd_sf"/>
</dbReference>
<gene>
    <name evidence="5" type="ORF">CF165_06880</name>
</gene>
<dbReference type="PRINTS" id="PR00038">
    <property type="entry name" value="HTHLUXR"/>
</dbReference>
<organism evidence="5 6">
    <name type="scientific">Amycolatopsis vastitatis</name>
    <dbReference type="NCBI Taxonomy" id="1905142"/>
    <lineage>
        <taxon>Bacteria</taxon>
        <taxon>Bacillati</taxon>
        <taxon>Actinomycetota</taxon>
        <taxon>Actinomycetes</taxon>
        <taxon>Pseudonocardiales</taxon>
        <taxon>Pseudonocardiaceae</taxon>
        <taxon>Amycolatopsis</taxon>
    </lineage>
</organism>
<dbReference type="SUPFAM" id="SSF46894">
    <property type="entry name" value="C-terminal effector domain of the bipartite response regulators"/>
    <property type="match status" value="1"/>
</dbReference>
<keyword evidence="6" id="KW-1185">Reference proteome</keyword>
<proteinExistence type="predicted"/>
<name>A0A229TFJ9_9PSEU</name>
<dbReference type="InterPro" id="IPR000792">
    <property type="entry name" value="Tscrpt_reg_LuxR_C"/>
</dbReference>
<protein>
    <submittedName>
        <fullName evidence="5">LuxR family transcriptional regulator</fullName>
    </submittedName>
</protein>
<evidence type="ECO:0000256" key="1">
    <source>
        <dbReference type="ARBA" id="ARBA00023015"/>
    </source>
</evidence>
<dbReference type="OrthoDB" id="3197423at2"/>
<dbReference type="Pfam" id="PF00196">
    <property type="entry name" value="GerE"/>
    <property type="match status" value="1"/>
</dbReference>
<evidence type="ECO:0000259" key="4">
    <source>
        <dbReference type="PROSITE" id="PS50043"/>
    </source>
</evidence>
<dbReference type="Proteomes" id="UP000215199">
    <property type="component" value="Unassembled WGS sequence"/>
</dbReference>
<dbReference type="EMBL" id="NMUL01000006">
    <property type="protein sequence ID" value="OXM70025.1"/>
    <property type="molecule type" value="Genomic_DNA"/>
</dbReference>
<evidence type="ECO:0000313" key="5">
    <source>
        <dbReference type="EMBL" id="OXM70025.1"/>
    </source>
</evidence>
<keyword evidence="1" id="KW-0805">Transcription regulation</keyword>
<dbReference type="Gene3D" id="3.40.50.300">
    <property type="entry name" value="P-loop containing nucleotide triphosphate hydrolases"/>
    <property type="match status" value="1"/>
</dbReference>
<dbReference type="GO" id="GO:0003677">
    <property type="term" value="F:DNA binding"/>
    <property type="evidence" value="ECO:0007669"/>
    <property type="project" value="UniProtKB-KW"/>
</dbReference>
<dbReference type="PANTHER" id="PTHR44688:SF16">
    <property type="entry name" value="DNA-BINDING TRANSCRIPTIONAL ACTIVATOR DEVR_DOSR"/>
    <property type="match status" value="1"/>
</dbReference>
<sequence length="864" mass="90137">MGVANDWPLVGREQELVSARRALADAEVCGLLLTGRAGAGKTRLAKVLLAELADGGARTHWVRAMSSASTIPFGAFAHLLPGSADGTADRAHRLNRVAGHLTRGAEGRRLVLCVDDAHLLDDLSATLVHQLAATASAFVIVIAPHGVSVPDPVFAMWKDRVAERIDVRELTRPQTTELITAALGGRLEDGAEHRLWHLSLGNPLFLRELVQGGLDSGSLSAVDGVWRWSGALTATPRLVELIETRTDRVDADERRLLELLAFGEPLGCEPLVRLGAGRVLASAEQAGLVVSERTGRRLNVRLAHPLYAEVIRRRTSPLRQRDTYRILAQTLDLTGARRAEDKPRLMRWRLAAGLPIDPQLARAAAETLLRKDFPQAEQLAAEAARSGGGFAAKFLLAQVRIAGGRHADADELLAELAGETVSDAQHARVAATRALNLAFGLGRADDAEAVLDTAETLVSRTADELVTARAALRAAAGACRSALDLLGPVLDRNRRGDPLRLGALVAAAGALAESGRTEACLAVVEEGLAVAARISDASAPGARVRLEHARIVALCRAGRLEEAEDLAGAGYRDAVGDRWGPALAAAAASLGTVALAYGNIRGAIRRFREALVVDGHDQPHEFRPAVAAALARATAMSGRPEDVDLPGPLGGWARAWAAAARGESSRAASLAAEAAAAAEAAGGHGVAAEIRHDLVRFGVDTDVPPDGGGLLELVYAAHARALSAADAAGLDAVATAFADTGARLLAAEAAAQASRAHRAAGKLGSAVTSAQRARAWLASCEDAATPALALLDTPLDLTVRELEIARLVATGLTSRAVADRLVVSVRTVDNVLHGVYAKLGISGRGELASVVGRPEPGSTPADAP</sequence>
<dbReference type="Gene3D" id="1.10.10.10">
    <property type="entry name" value="Winged helix-like DNA-binding domain superfamily/Winged helix DNA-binding domain"/>
    <property type="match status" value="1"/>
</dbReference>
<keyword evidence="2" id="KW-0238">DNA-binding</keyword>
<reference evidence="6" key="1">
    <citation type="submission" date="2017-07" db="EMBL/GenBank/DDBJ databases">
        <title>Comparative genome mining reveals phylogenetic distribution patterns of secondary metabolites in Amycolatopsis.</title>
        <authorList>
            <person name="Adamek M."/>
            <person name="Alanjary M."/>
            <person name="Sales-Ortells H."/>
            <person name="Goodfellow M."/>
            <person name="Bull A.T."/>
            <person name="Kalinowski J."/>
            <person name="Ziemert N."/>
        </authorList>
    </citation>
    <scope>NUCLEOTIDE SEQUENCE [LARGE SCALE GENOMIC DNA]</scope>
    <source>
        <strain evidence="6">H5</strain>
    </source>
</reference>
<dbReference type="InterPro" id="IPR016032">
    <property type="entry name" value="Sig_transdc_resp-reg_C-effctor"/>
</dbReference>
<dbReference type="SMART" id="SM00421">
    <property type="entry name" value="HTH_LUXR"/>
    <property type="match status" value="1"/>
</dbReference>